<feature type="binding site" evidence="8">
    <location>
        <position position="66"/>
    </location>
    <ligand>
        <name>Zn(2+)</name>
        <dbReference type="ChEBI" id="CHEBI:29105"/>
    </ligand>
</feature>
<evidence type="ECO:0000256" key="3">
    <source>
        <dbReference type="ARBA" id="ARBA00022722"/>
    </source>
</evidence>
<evidence type="ECO:0000256" key="4">
    <source>
        <dbReference type="ARBA" id="ARBA00022723"/>
    </source>
</evidence>
<comment type="subcellular location">
    <subcellularLocation>
        <location evidence="8">Cytoplasm</location>
    </subcellularLocation>
</comment>
<evidence type="ECO:0000313" key="10">
    <source>
        <dbReference type="Proteomes" id="UP001302662"/>
    </source>
</evidence>
<evidence type="ECO:0000256" key="5">
    <source>
        <dbReference type="ARBA" id="ARBA00022759"/>
    </source>
</evidence>
<dbReference type="PANTHER" id="PTHR14742:SF0">
    <property type="entry name" value="RIBONUCLEASE P PROTEIN SUBUNIT P21"/>
    <property type="match status" value="1"/>
</dbReference>
<evidence type="ECO:0000256" key="2">
    <source>
        <dbReference type="ARBA" id="ARBA00022694"/>
    </source>
</evidence>
<reference evidence="9 10" key="1">
    <citation type="submission" date="2023-07" db="EMBL/GenBank/DDBJ databases">
        <title>Closed genome sequence of Methanimicrococcus sp. Es2.</title>
        <authorList>
            <person name="Protasov E."/>
            <person name="Platt K."/>
            <person name="Reeh H."/>
            <person name="Poehlein A."/>
            <person name="Daniel R."/>
            <person name="Brune A."/>
        </authorList>
    </citation>
    <scope>NUCLEOTIDE SEQUENCE [LARGE SCALE GENOMIC DNA]</scope>
    <source>
        <strain evidence="9 10">Es2</strain>
    </source>
</reference>
<comment type="cofactor">
    <cofactor evidence="8">
        <name>Zn(2+)</name>
        <dbReference type="ChEBI" id="CHEBI:29105"/>
    </cofactor>
    <text evidence="8">Binds 1 zinc ion per subunit.</text>
</comment>
<comment type="similarity">
    <text evidence="8">Belongs to the eukaryotic/archaeal RNase P protein component 4 family.</text>
</comment>
<dbReference type="GO" id="GO:0008270">
    <property type="term" value="F:zinc ion binding"/>
    <property type="evidence" value="ECO:0007669"/>
    <property type="project" value="UniProtKB-UniRule"/>
</dbReference>
<feature type="binding site" evidence="8">
    <location>
        <position position="69"/>
    </location>
    <ligand>
        <name>Zn(2+)</name>
        <dbReference type="ChEBI" id="CHEBI:29105"/>
    </ligand>
</feature>
<dbReference type="Gene3D" id="6.20.50.20">
    <property type="match status" value="1"/>
</dbReference>
<protein>
    <recommendedName>
        <fullName evidence="8">Ribonuclease P protein component 4</fullName>
        <shortName evidence="8">RNase P component 4</shortName>
        <ecNumber evidence="8">3.1.26.5</ecNumber>
    </recommendedName>
    <alternativeName>
        <fullName evidence="8">Rpp21</fullName>
    </alternativeName>
</protein>
<organism evidence="9 10">
    <name type="scientific">Methanimicrococcus stummii</name>
    <dbReference type="NCBI Taxonomy" id="3028294"/>
    <lineage>
        <taxon>Archaea</taxon>
        <taxon>Methanobacteriati</taxon>
        <taxon>Methanobacteriota</taxon>
        <taxon>Stenosarchaea group</taxon>
        <taxon>Methanomicrobia</taxon>
        <taxon>Methanosarcinales</taxon>
        <taxon>Methanosarcinaceae</taxon>
        <taxon>Methanimicrococcus</taxon>
    </lineage>
</organism>
<dbReference type="InterPro" id="IPR016432">
    <property type="entry name" value="RNP4"/>
</dbReference>
<dbReference type="EC" id="3.1.26.5" evidence="8"/>
<comment type="function">
    <text evidence="8">Part of ribonuclease P, a protein complex that generates mature tRNA molecules by cleaving their 5'-ends.</text>
</comment>
<keyword evidence="4 8" id="KW-0479">Metal-binding</keyword>
<dbReference type="PIRSF" id="PIRSF004878">
    <property type="entry name" value="RNase_P_4"/>
    <property type="match status" value="1"/>
</dbReference>
<evidence type="ECO:0000256" key="6">
    <source>
        <dbReference type="ARBA" id="ARBA00022801"/>
    </source>
</evidence>
<sequence>MAQNRRKKNKDLSKKIAEERIVILLELAEQNFKTHPERTKRYVELARLIGMRYRVRLTRPQKRRICKHCYGWLVPGNNCRIRLKDSIVQTTCFECGKISRYPYYEKNEVEKENV</sequence>
<gene>
    <name evidence="8" type="primary">rnp4</name>
    <name evidence="9" type="ORF">MmiEs2_00830</name>
</gene>
<evidence type="ECO:0000313" key="9">
    <source>
        <dbReference type="EMBL" id="WNY27904.1"/>
    </source>
</evidence>
<accession>A0AA96ZWL2</accession>
<feature type="binding site" evidence="8">
    <location>
        <position position="95"/>
    </location>
    <ligand>
        <name>Zn(2+)</name>
        <dbReference type="ChEBI" id="CHEBI:29105"/>
    </ligand>
</feature>
<dbReference type="GO" id="GO:0001682">
    <property type="term" value="P:tRNA 5'-leader removal"/>
    <property type="evidence" value="ECO:0007669"/>
    <property type="project" value="UniProtKB-UniRule"/>
</dbReference>
<dbReference type="Proteomes" id="UP001302662">
    <property type="component" value="Chromosome"/>
</dbReference>
<evidence type="ECO:0000256" key="7">
    <source>
        <dbReference type="ARBA" id="ARBA00022833"/>
    </source>
</evidence>
<keyword evidence="5 8" id="KW-0255">Endonuclease</keyword>
<dbReference type="GO" id="GO:0005737">
    <property type="term" value="C:cytoplasm"/>
    <property type="evidence" value="ECO:0007669"/>
    <property type="project" value="UniProtKB-SubCell"/>
</dbReference>
<dbReference type="PANTHER" id="PTHR14742">
    <property type="entry name" value="RIBONUCLEASE P SUBUNIT P21"/>
    <property type="match status" value="1"/>
</dbReference>
<dbReference type="GeneID" id="85196534"/>
<keyword evidence="1 8" id="KW-0963">Cytoplasm</keyword>
<dbReference type="Pfam" id="PF04032">
    <property type="entry name" value="Rpr2"/>
    <property type="match status" value="1"/>
</dbReference>
<dbReference type="KEGG" id="mees:MmiEs2_00830"/>
<dbReference type="GO" id="GO:0004526">
    <property type="term" value="F:ribonuclease P activity"/>
    <property type="evidence" value="ECO:0007669"/>
    <property type="project" value="UniProtKB-UniRule"/>
</dbReference>
<evidence type="ECO:0000256" key="1">
    <source>
        <dbReference type="ARBA" id="ARBA00022490"/>
    </source>
</evidence>
<keyword evidence="3 8" id="KW-0540">Nuclease</keyword>
<feature type="binding site" evidence="8">
    <location>
        <position position="92"/>
    </location>
    <ligand>
        <name>Zn(2+)</name>
        <dbReference type="ChEBI" id="CHEBI:29105"/>
    </ligand>
</feature>
<keyword evidence="6 8" id="KW-0378">Hydrolase</keyword>
<dbReference type="GO" id="GO:0030677">
    <property type="term" value="C:ribonuclease P complex"/>
    <property type="evidence" value="ECO:0007669"/>
    <property type="project" value="UniProtKB-UniRule"/>
</dbReference>
<comment type="catalytic activity">
    <reaction evidence="8">
        <text>Endonucleolytic cleavage of RNA, removing 5'-extranucleotides from tRNA precursor.</text>
        <dbReference type="EC" id="3.1.26.5"/>
    </reaction>
</comment>
<comment type="subunit">
    <text evidence="8">Consists of a catalytic RNA component and at least 4-5 protein subunits.</text>
</comment>
<dbReference type="EMBL" id="CP131062">
    <property type="protein sequence ID" value="WNY27904.1"/>
    <property type="molecule type" value="Genomic_DNA"/>
</dbReference>
<proteinExistence type="inferred from homology"/>
<dbReference type="AlphaFoldDB" id="A0AA96ZWL2"/>
<dbReference type="InterPro" id="IPR007175">
    <property type="entry name" value="Rpr2/Snm1/Rpp21"/>
</dbReference>
<name>A0AA96ZWL2_9EURY</name>
<evidence type="ECO:0000256" key="8">
    <source>
        <dbReference type="HAMAP-Rule" id="MF_00757"/>
    </source>
</evidence>
<keyword evidence="10" id="KW-1185">Reference proteome</keyword>
<dbReference type="HAMAP" id="MF_00757">
    <property type="entry name" value="RNase_P_4"/>
    <property type="match status" value="1"/>
</dbReference>
<keyword evidence="7 8" id="KW-0862">Zinc</keyword>
<dbReference type="RefSeq" id="WP_316559476.1">
    <property type="nucleotide sequence ID" value="NZ_CP131062.1"/>
</dbReference>
<dbReference type="Gene3D" id="1.20.5.420">
    <property type="entry name" value="Immunoglobulin FC, subunit C"/>
    <property type="match status" value="1"/>
</dbReference>
<keyword evidence="2 8" id="KW-0819">tRNA processing</keyword>